<dbReference type="GO" id="GO:0016095">
    <property type="term" value="P:polyprenol catabolic process"/>
    <property type="evidence" value="ECO:0007669"/>
    <property type="project" value="UniProtKB-UniRule"/>
</dbReference>
<dbReference type="EC" id="1.3.1.94" evidence="2 9"/>
<sequence length="308" mass="36579">MLDFILNIRQILPAYYLLVTIGLSFLCIFTLYGPKMWKIIPAITTYGKSFEETLDTSGFVRRISVPKSWFRHFYIVGFINSSLWVAYSIWPFEDRPVFIHHILKMMTKENANDLIPHTSGHLCLILILFHVMRRFYETYFVCVYSNSRMNILHYLLGILHYTFLPITIVCETYGVATNSHEIFPSVYNIRISQWFGIVCFVFCNFKQSQIANQVAETRLNRQGNVRDYRYTICRGGLFEYVSCPHFFYEILIYLSILLIIPYSYVFKFVLLFVVMNQMFAAEITHRWYHKKFGSKYPKNRKALIPFVF</sequence>
<feature type="transmembrane region" description="Helical" evidence="9">
    <location>
        <begin position="114"/>
        <end position="131"/>
    </location>
</feature>
<protein>
    <recommendedName>
        <fullName evidence="7 9">Polyprenal reductase</fullName>
        <ecNumber evidence="2 9">1.3.1.94</ecNumber>
    </recommendedName>
</protein>
<keyword evidence="3 9" id="KW-0812">Transmembrane</keyword>
<evidence type="ECO:0000256" key="7">
    <source>
        <dbReference type="ARBA" id="ARBA00047186"/>
    </source>
</evidence>
<dbReference type="OrthoDB" id="5788137at2759"/>
<dbReference type="EMBL" id="CANHGI010000005">
    <property type="protein sequence ID" value="CAI5450967.1"/>
    <property type="molecule type" value="Genomic_DNA"/>
</dbReference>
<keyword evidence="4 9" id="KW-1133">Transmembrane helix</keyword>
<keyword evidence="9" id="KW-0521">NADP</keyword>
<evidence type="ECO:0000256" key="9">
    <source>
        <dbReference type="RuleBase" id="RU367081"/>
    </source>
</evidence>
<dbReference type="GO" id="GO:0003865">
    <property type="term" value="F:3-oxo-5-alpha-steroid 4-dehydrogenase activity"/>
    <property type="evidence" value="ECO:0007669"/>
    <property type="project" value="TreeGrafter"/>
</dbReference>
<evidence type="ECO:0000313" key="11">
    <source>
        <dbReference type="EMBL" id="CAI5450967.1"/>
    </source>
</evidence>
<dbReference type="GO" id="GO:0006488">
    <property type="term" value="P:dolichol-linked oligosaccharide biosynthetic process"/>
    <property type="evidence" value="ECO:0007669"/>
    <property type="project" value="UniProtKB-UniRule"/>
</dbReference>
<dbReference type="AlphaFoldDB" id="A0A9P1IVJ4"/>
<dbReference type="PANTHER" id="PTHR14624">
    <property type="entry name" value="DFG10 PROTEIN"/>
    <property type="match status" value="1"/>
</dbReference>
<keyword evidence="12" id="KW-1185">Reference proteome</keyword>
<proteinExistence type="inferred from homology"/>
<comment type="catalytic activity">
    <reaction evidence="8 9">
        <text>a di-trans,poly-cis-dolichal + NADP(+) = a di-trans,poly-cis-polyprenal + NADPH + H(+)</text>
        <dbReference type="Rhea" id="RHEA:80727"/>
        <dbReference type="Rhea" id="RHEA-COMP:19536"/>
        <dbReference type="Rhea" id="RHEA-COMP:19537"/>
        <dbReference type="ChEBI" id="CHEBI:15378"/>
        <dbReference type="ChEBI" id="CHEBI:57783"/>
        <dbReference type="ChEBI" id="CHEBI:58349"/>
        <dbReference type="ChEBI" id="CHEBI:231623"/>
        <dbReference type="ChEBI" id="CHEBI:231637"/>
        <dbReference type="EC" id="1.3.1.94"/>
    </reaction>
    <physiologicalReaction direction="right-to-left" evidence="8 9">
        <dbReference type="Rhea" id="RHEA:80729"/>
    </physiologicalReaction>
</comment>
<feature type="transmembrane region" description="Helical" evidence="9">
    <location>
        <begin position="69"/>
        <end position="90"/>
    </location>
</feature>
<dbReference type="GO" id="GO:0102389">
    <property type="term" value="F:polyprenol reductase activity"/>
    <property type="evidence" value="ECO:0007669"/>
    <property type="project" value="UniProtKB-UniRule"/>
</dbReference>
<feature type="transmembrane region" description="Helical" evidence="9">
    <location>
        <begin position="151"/>
        <end position="176"/>
    </location>
</feature>
<evidence type="ECO:0000259" key="10">
    <source>
        <dbReference type="Pfam" id="PF02544"/>
    </source>
</evidence>
<comment type="pathway">
    <text evidence="9">Protein modification; protein glycosylation.</text>
</comment>
<evidence type="ECO:0000256" key="6">
    <source>
        <dbReference type="ARBA" id="ARBA00046320"/>
    </source>
</evidence>
<evidence type="ECO:0000256" key="3">
    <source>
        <dbReference type="ARBA" id="ARBA00022692"/>
    </source>
</evidence>
<evidence type="ECO:0000256" key="5">
    <source>
        <dbReference type="ARBA" id="ARBA00023136"/>
    </source>
</evidence>
<dbReference type="PROSITE" id="PS50244">
    <property type="entry name" value="S5A_REDUCTASE"/>
    <property type="match status" value="1"/>
</dbReference>
<feature type="transmembrane region" description="Helical" evidence="9">
    <location>
        <begin position="250"/>
        <end position="274"/>
    </location>
</feature>
<dbReference type="Proteomes" id="UP001152747">
    <property type="component" value="Unassembled WGS sequence"/>
</dbReference>
<accession>A0A9P1IVJ4</accession>
<dbReference type="Pfam" id="PF02544">
    <property type="entry name" value="Steroid_dh"/>
    <property type="match status" value="1"/>
</dbReference>
<keyword evidence="9" id="KW-0256">Endoplasmic reticulum</keyword>
<name>A0A9P1IVJ4_9PELO</name>
<dbReference type="PANTHER" id="PTHR14624:SF0">
    <property type="entry name" value="POLYPRENOL REDUCTASE"/>
    <property type="match status" value="1"/>
</dbReference>
<comment type="caution">
    <text evidence="11">The sequence shown here is derived from an EMBL/GenBank/DDBJ whole genome shotgun (WGS) entry which is preliminary data.</text>
</comment>
<evidence type="ECO:0000256" key="8">
    <source>
        <dbReference type="ARBA" id="ARBA00049427"/>
    </source>
</evidence>
<dbReference type="InterPro" id="IPR001104">
    <property type="entry name" value="3-oxo-5_a-steroid_4-DH_C"/>
</dbReference>
<keyword evidence="9" id="KW-0560">Oxidoreductase</keyword>
<dbReference type="InterPro" id="IPR039698">
    <property type="entry name" value="Dfg10/SRD5A3"/>
</dbReference>
<dbReference type="GO" id="GO:0160198">
    <property type="term" value="F:polyprenal reductase activity"/>
    <property type="evidence" value="ECO:0007669"/>
    <property type="project" value="UniProtKB-EC"/>
</dbReference>
<evidence type="ECO:0000256" key="1">
    <source>
        <dbReference type="ARBA" id="ARBA00004127"/>
    </source>
</evidence>
<comment type="subcellular location">
    <subcellularLocation>
        <location evidence="1">Endomembrane system</location>
        <topology evidence="1">Multi-pass membrane protein</topology>
    </subcellularLocation>
    <subcellularLocation>
        <location evidence="9">Endoplasmic reticulum membrane</location>
    </subcellularLocation>
</comment>
<reference evidence="11" key="1">
    <citation type="submission" date="2022-11" db="EMBL/GenBank/DDBJ databases">
        <authorList>
            <person name="Kikuchi T."/>
        </authorList>
    </citation>
    <scope>NUCLEOTIDE SEQUENCE</scope>
    <source>
        <strain evidence="11">PS1010</strain>
    </source>
</reference>
<evidence type="ECO:0000313" key="12">
    <source>
        <dbReference type="Proteomes" id="UP001152747"/>
    </source>
</evidence>
<comment type="function">
    <text evidence="9">Plays a key role in early steps of protein N-linked glycosylation by being involved in the conversion of polyprenol into dolichol. Acts as a polyprenal reductase that mediates the reduction of polyprenal into dolichal in a NADP-dependent mechanism. Dolichols are required for the synthesis of dolichol-linked monosaccharides and the oligosaccharide precursor used for N-glycosylation.</text>
</comment>
<feature type="domain" description="3-oxo-5-alpha-steroid 4-dehydrogenase C-terminal" evidence="10">
    <location>
        <begin position="192"/>
        <end position="308"/>
    </location>
</feature>
<comment type="similarity">
    <text evidence="6 9">Belongs to the steroid 5-alpha reductase family. Polyprenal reductase subfamily.</text>
</comment>
<evidence type="ECO:0000256" key="4">
    <source>
        <dbReference type="ARBA" id="ARBA00022989"/>
    </source>
</evidence>
<feature type="transmembrane region" description="Helical" evidence="9">
    <location>
        <begin position="12"/>
        <end position="32"/>
    </location>
</feature>
<evidence type="ECO:0000256" key="2">
    <source>
        <dbReference type="ARBA" id="ARBA00012522"/>
    </source>
</evidence>
<gene>
    <name evidence="11" type="ORF">CAMP_LOCUS13604</name>
</gene>
<keyword evidence="5 9" id="KW-0472">Membrane</keyword>
<organism evidence="11 12">
    <name type="scientific">Caenorhabditis angaria</name>
    <dbReference type="NCBI Taxonomy" id="860376"/>
    <lineage>
        <taxon>Eukaryota</taxon>
        <taxon>Metazoa</taxon>
        <taxon>Ecdysozoa</taxon>
        <taxon>Nematoda</taxon>
        <taxon>Chromadorea</taxon>
        <taxon>Rhabditida</taxon>
        <taxon>Rhabditina</taxon>
        <taxon>Rhabditomorpha</taxon>
        <taxon>Rhabditoidea</taxon>
        <taxon>Rhabditidae</taxon>
        <taxon>Peloderinae</taxon>
        <taxon>Caenorhabditis</taxon>
    </lineage>
</organism>
<dbReference type="GO" id="GO:0005789">
    <property type="term" value="C:endoplasmic reticulum membrane"/>
    <property type="evidence" value="ECO:0007669"/>
    <property type="project" value="UniProtKB-SubCell"/>
</dbReference>